<dbReference type="PANTHER" id="PTHR16943">
    <property type="entry name" value="2-METHYLCITRATE DEHYDRATASE-RELATED"/>
    <property type="match status" value="1"/>
</dbReference>
<dbReference type="InterPro" id="IPR042188">
    <property type="entry name" value="MmgE/PrpD_sf_2"/>
</dbReference>
<dbReference type="InterPro" id="IPR036148">
    <property type="entry name" value="MmgE/PrpD_sf"/>
</dbReference>
<protein>
    <recommendedName>
        <fullName evidence="5">MmgE/PrpD family protein</fullName>
    </recommendedName>
</protein>
<name>A0A0F9XYC3_9ZZZZ</name>
<proteinExistence type="inferred from homology"/>
<dbReference type="Pfam" id="PF03972">
    <property type="entry name" value="MmgE_PrpD_N"/>
    <property type="match status" value="1"/>
</dbReference>
<dbReference type="Pfam" id="PF19305">
    <property type="entry name" value="MmgE_PrpD_C"/>
    <property type="match status" value="1"/>
</dbReference>
<comment type="caution">
    <text evidence="4">The sequence shown here is derived from an EMBL/GenBank/DDBJ whole genome shotgun (WGS) entry which is preliminary data.</text>
</comment>
<evidence type="ECO:0000313" key="4">
    <source>
        <dbReference type="EMBL" id="KKN97383.1"/>
    </source>
</evidence>
<dbReference type="InterPro" id="IPR005656">
    <property type="entry name" value="MmgE_PrpD"/>
</dbReference>
<dbReference type="PANTHER" id="PTHR16943:SF8">
    <property type="entry name" value="2-METHYLCITRATE DEHYDRATASE"/>
    <property type="match status" value="1"/>
</dbReference>
<organism evidence="4">
    <name type="scientific">marine sediment metagenome</name>
    <dbReference type="NCBI Taxonomy" id="412755"/>
    <lineage>
        <taxon>unclassified sequences</taxon>
        <taxon>metagenomes</taxon>
        <taxon>ecological metagenomes</taxon>
    </lineage>
</organism>
<reference evidence="4" key="1">
    <citation type="journal article" date="2015" name="Nature">
        <title>Complex archaea that bridge the gap between prokaryotes and eukaryotes.</title>
        <authorList>
            <person name="Spang A."/>
            <person name="Saw J.H."/>
            <person name="Jorgensen S.L."/>
            <person name="Zaremba-Niedzwiedzka K."/>
            <person name="Martijn J."/>
            <person name="Lind A.E."/>
            <person name="van Eijk R."/>
            <person name="Schleper C."/>
            <person name="Guy L."/>
            <person name="Ettema T.J."/>
        </authorList>
    </citation>
    <scope>NUCLEOTIDE SEQUENCE</scope>
</reference>
<feature type="domain" description="MmgE/PrpD C-terminal" evidence="3">
    <location>
        <begin position="280"/>
        <end position="435"/>
    </location>
</feature>
<evidence type="ECO:0000259" key="2">
    <source>
        <dbReference type="Pfam" id="PF03972"/>
    </source>
</evidence>
<evidence type="ECO:0000256" key="1">
    <source>
        <dbReference type="ARBA" id="ARBA00006174"/>
    </source>
</evidence>
<gene>
    <name evidence="4" type="ORF">LCGC14_0158020</name>
</gene>
<sequence length="457" mass="48954">MSAGSNEISTVMRTVSAHVAATLQTEIPHEVAAKGKHHLLDTLAAMISGSRLRPGEMATAYVREQGGTPEACVIGSDIMTSAVNAALANGMLAHADETDDSHEPSFSHPGCAVVPAALAMAERHGRSGADLLRAVVLGYDIGARFTLALDPRDFYARGFSSHAFAGLFGASAAAFALAGLDADAVRQGFSFTAQQASGLATWVRDEEHVEKAFDFAGMPARNAVAAATMMTAGFTGVADVFSGDRNVFATYAPDPDIAVMSRELGRNYEIMRANIKKWSVGSPIQAALDAIEHLMAQEDLTAGQVETILVRLPDSEAHIVDGRTMPDVNLQHLVAVLLVRGGLDFKRAHDYALMEDASVRAMRARIRLIADAELGAAVPRRQAIVEVATRDGRRLRQRTHAVRGTADNPMDTAEIETKAFDLARDVFGEQKAQAFVERIGEIETVADVRELRPLLQS</sequence>
<dbReference type="InterPro" id="IPR045337">
    <property type="entry name" value="MmgE_PrpD_C"/>
</dbReference>
<evidence type="ECO:0008006" key="5">
    <source>
        <dbReference type="Google" id="ProtNLM"/>
    </source>
</evidence>
<dbReference type="InterPro" id="IPR042183">
    <property type="entry name" value="MmgE/PrpD_sf_1"/>
</dbReference>
<dbReference type="Gene3D" id="3.30.1330.120">
    <property type="entry name" value="2-methylcitrate dehydratase PrpD"/>
    <property type="match status" value="1"/>
</dbReference>
<accession>A0A0F9XYC3</accession>
<dbReference type="GO" id="GO:0016829">
    <property type="term" value="F:lyase activity"/>
    <property type="evidence" value="ECO:0007669"/>
    <property type="project" value="InterPro"/>
</dbReference>
<dbReference type="InterPro" id="IPR045336">
    <property type="entry name" value="MmgE_PrpD_N"/>
</dbReference>
<feature type="domain" description="MmgE/PrpD N-terminal" evidence="2">
    <location>
        <begin position="17"/>
        <end position="257"/>
    </location>
</feature>
<evidence type="ECO:0000259" key="3">
    <source>
        <dbReference type="Pfam" id="PF19305"/>
    </source>
</evidence>
<dbReference type="AlphaFoldDB" id="A0A0F9XYC3"/>
<dbReference type="Gene3D" id="1.10.4100.10">
    <property type="entry name" value="2-methylcitrate dehydratase PrpD"/>
    <property type="match status" value="1"/>
</dbReference>
<dbReference type="EMBL" id="LAZR01000058">
    <property type="protein sequence ID" value="KKN97383.1"/>
    <property type="molecule type" value="Genomic_DNA"/>
</dbReference>
<comment type="similarity">
    <text evidence="1">Belongs to the PrpD family.</text>
</comment>
<dbReference type="SUPFAM" id="SSF103378">
    <property type="entry name" value="2-methylcitrate dehydratase PrpD"/>
    <property type="match status" value="1"/>
</dbReference>